<proteinExistence type="predicted"/>
<name>A0A3D8J4W4_9HELI</name>
<dbReference type="AlphaFoldDB" id="A0A3D8J4W4"/>
<dbReference type="EMBL" id="NXLV01000002">
    <property type="protein sequence ID" value="RDU71821.1"/>
    <property type="molecule type" value="Genomic_DNA"/>
</dbReference>
<sequence length="59" mass="6674">MNFSDLIIGAMIGYAGYKLGEKVQKIRQERGDEEYGLGDFVSEVFEDLSGEGRKLREND</sequence>
<accession>A0A3D8J4W4</accession>
<dbReference type="RefSeq" id="WP_115569031.1">
    <property type="nucleotide sequence ID" value="NZ_NXLV01000002.1"/>
</dbReference>
<evidence type="ECO:0000313" key="2">
    <source>
        <dbReference type="Proteomes" id="UP000257045"/>
    </source>
</evidence>
<dbReference type="OrthoDB" id="9920031at2"/>
<protein>
    <submittedName>
        <fullName evidence="1">Uncharacterized protein</fullName>
    </submittedName>
</protein>
<gene>
    <name evidence="1" type="ORF">CQA58_01915</name>
</gene>
<dbReference type="Proteomes" id="UP000257045">
    <property type="component" value="Unassembled WGS sequence"/>
</dbReference>
<reference evidence="1 2" key="1">
    <citation type="submission" date="2018-04" db="EMBL/GenBank/DDBJ databases">
        <title>Novel Campyloabacter and Helicobacter Species and Strains.</title>
        <authorList>
            <person name="Mannion A.J."/>
            <person name="Shen Z."/>
            <person name="Fox J.G."/>
        </authorList>
    </citation>
    <scope>NUCLEOTIDE SEQUENCE [LARGE SCALE GENOMIC DNA]</scope>
    <source>
        <strain evidence="1 2">MIT 04-9366</strain>
    </source>
</reference>
<organism evidence="1 2">
    <name type="scientific">Helicobacter brantae</name>
    <dbReference type="NCBI Taxonomy" id="375927"/>
    <lineage>
        <taxon>Bacteria</taxon>
        <taxon>Pseudomonadati</taxon>
        <taxon>Campylobacterota</taxon>
        <taxon>Epsilonproteobacteria</taxon>
        <taxon>Campylobacterales</taxon>
        <taxon>Helicobacteraceae</taxon>
        <taxon>Helicobacter</taxon>
    </lineage>
</organism>
<evidence type="ECO:0000313" key="1">
    <source>
        <dbReference type="EMBL" id="RDU71821.1"/>
    </source>
</evidence>
<comment type="caution">
    <text evidence="1">The sequence shown here is derived from an EMBL/GenBank/DDBJ whole genome shotgun (WGS) entry which is preliminary data.</text>
</comment>
<keyword evidence="2" id="KW-1185">Reference proteome</keyword>